<keyword evidence="2" id="KW-1185">Reference proteome</keyword>
<accession>A0A834IKK4</accession>
<proteinExistence type="predicted"/>
<protein>
    <submittedName>
        <fullName evidence="1">Uncharacterized protein</fullName>
    </submittedName>
</protein>
<sequence length="147" mass="17063">MERKNDRSKLTHLPPVPKKTVHRQITFVPNAEESRCPVEIIPETRCAGRSPMARILYGPETFLDENLKTSGKVITGKQKIYLSEKMLTEFCRRGIRIMEKLHVDVFMGIRTLDRHRCFSLPLRQGKKKRTFSYLGSSDRDIKPPHSI</sequence>
<organism evidence="1 2">
    <name type="scientific">Rhynchophorus ferrugineus</name>
    <name type="common">Red palm weevil</name>
    <name type="synonym">Curculio ferrugineus</name>
    <dbReference type="NCBI Taxonomy" id="354439"/>
    <lineage>
        <taxon>Eukaryota</taxon>
        <taxon>Metazoa</taxon>
        <taxon>Ecdysozoa</taxon>
        <taxon>Arthropoda</taxon>
        <taxon>Hexapoda</taxon>
        <taxon>Insecta</taxon>
        <taxon>Pterygota</taxon>
        <taxon>Neoptera</taxon>
        <taxon>Endopterygota</taxon>
        <taxon>Coleoptera</taxon>
        <taxon>Polyphaga</taxon>
        <taxon>Cucujiformia</taxon>
        <taxon>Curculionidae</taxon>
        <taxon>Dryophthorinae</taxon>
        <taxon>Rhynchophorus</taxon>
    </lineage>
</organism>
<dbReference type="Proteomes" id="UP000625711">
    <property type="component" value="Unassembled WGS sequence"/>
</dbReference>
<dbReference type="EMBL" id="JAACXV010000162">
    <property type="protein sequence ID" value="KAF7282647.1"/>
    <property type="molecule type" value="Genomic_DNA"/>
</dbReference>
<reference evidence="1" key="1">
    <citation type="submission" date="2020-08" db="EMBL/GenBank/DDBJ databases">
        <title>Genome sequencing and assembly of the red palm weevil Rhynchophorus ferrugineus.</title>
        <authorList>
            <person name="Dias G.B."/>
            <person name="Bergman C.M."/>
            <person name="Manee M."/>
        </authorList>
    </citation>
    <scope>NUCLEOTIDE SEQUENCE</scope>
    <source>
        <strain evidence="1">AA-2017</strain>
        <tissue evidence="1">Whole larva</tissue>
    </source>
</reference>
<evidence type="ECO:0000313" key="1">
    <source>
        <dbReference type="EMBL" id="KAF7282647.1"/>
    </source>
</evidence>
<dbReference type="AlphaFoldDB" id="A0A834IKK4"/>
<evidence type="ECO:0000313" key="2">
    <source>
        <dbReference type="Proteomes" id="UP000625711"/>
    </source>
</evidence>
<comment type="caution">
    <text evidence="1">The sequence shown here is derived from an EMBL/GenBank/DDBJ whole genome shotgun (WGS) entry which is preliminary data.</text>
</comment>
<gene>
    <name evidence="1" type="ORF">GWI33_002242</name>
</gene>
<name>A0A834IKK4_RHYFE</name>